<sequence length="130" mass="14951">MSDLDKKIIKMVSVVTEKTYRKDVVWRLVDAPEKIVQGSSFYVGNMYSAIINKRNFVIYESKQEEYSIYVEKFYWHTNLVLAVADVDNVPIHTVCSGRSILNDLYTAVTSQVSDVDNLINDIIEDDFSDL</sequence>
<evidence type="ECO:0000313" key="1">
    <source>
        <dbReference type="EMBL" id="QKS26563.1"/>
    </source>
</evidence>
<name>A0AAP9NQE1_9GAMM</name>
<gene>
    <name evidence="1" type="ORF">FX987_04372</name>
</gene>
<evidence type="ECO:0000313" key="2">
    <source>
        <dbReference type="Proteomes" id="UP000509761"/>
    </source>
</evidence>
<dbReference type="RefSeq" id="WP_174788373.1">
    <property type="nucleotide sequence ID" value="NZ_CP054580.1"/>
</dbReference>
<dbReference type="Proteomes" id="UP000509761">
    <property type="component" value="Chromosome"/>
</dbReference>
<accession>A0AAP9NQE1</accession>
<reference evidence="1 2" key="1">
    <citation type="submission" date="2019-12" db="EMBL/GenBank/DDBJ databases">
        <title>Genome sequencing and assembly of endphytes of Porphyra tenera.</title>
        <authorList>
            <person name="Park J.M."/>
            <person name="Shin R."/>
            <person name="Jo S.H."/>
        </authorList>
    </citation>
    <scope>NUCLEOTIDE SEQUENCE [LARGE SCALE GENOMIC DNA]</scope>
    <source>
        <strain evidence="1 2">GPM3</strain>
    </source>
</reference>
<keyword evidence="2" id="KW-1185">Reference proteome</keyword>
<organism evidence="1 2">
    <name type="scientific">Vreelandella titanicae</name>
    <dbReference type="NCBI Taxonomy" id="664683"/>
    <lineage>
        <taxon>Bacteria</taxon>
        <taxon>Pseudomonadati</taxon>
        <taxon>Pseudomonadota</taxon>
        <taxon>Gammaproteobacteria</taxon>
        <taxon>Oceanospirillales</taxon>
        <taxon>Halomonadaceae</taxon>
        <taxon>Vreelandella</taxon>
    </lineage>
</organism>
<dbReference type="AlphaFoldDB" id="A0AAP9NQE1"/>
<protein>
    <submittedName>
        <fullName evidence="1">Uncharacterized protein</fullName>
    </submittedName>
</protein>
<dbReference type="EMBL" id="CP054580">
    <property type="protein sequence ID" value="QKS26563.1"/>
    <property type="molecule type" value="Genomic_DNA"/>
</dbReference>
<proteinExistence type="predicted"/>